<dbReference type="Pfam" id="PF12833">
    <property type="entry name" value="HTH_18"/>
    <property type="match status" value="1"/>
</dbReference>
<dbReference type="SMART" id="SM00342">
    <property type="entry name" value="HTH_ARAC"/>
    <property type="match status" value="1"/>
</dbReference>
<evidence type="ECO:0000256" key="2">
    <source>
        <dbReference type="ARBA" id="ARBA00023125"/>
    </source>
</evidence>
<dbReference type="GO" id="GO:0043565">
    <property type="term" value="F:sequence-specific DNA binding"/>
    <property type="evidence" value="ECO:0007669"/>
    <property type="project" value="InterPro"/>
</dbReference>
<keyword evidence="1" id="KW-0805">Transcription regulation</keyword>
<dbReference type="InterPro" id="IPR018060">
    <property type="entry name" value="HTH_AraC"/>
</dbReference>
<keyword evidence="2" id="KW-0238">DNA-binding</keyword>
<dbReference type="GO" id="GO:0003700">
    <property type="term" value="F:DNA-binding transcription factor activity"/>
    <property type="evidence" value="ECO:0007669"/>
    <property type="project" value="InterPro"/>
</dbReference>
<evidence type="ECO:0000313" key="5">
    <source>
        <dbReference type="EMBL" id="RGX77936.1"/>
    </source>
</evidence>
<dbReference type="OrthoDB" id="2569619at2"/>
<evidence type="ECO:0000259" key="4">
    <source>
        <dbReference type="PROSITE" id="PS01124"/>
    </source>
</evidence>
<dbReference type="RefSeq" id="WP_081795746.1">
    <property type="nucleotide sequence ID" value="NZ_CABMFG010000021.1"/>
</dbReference>
<evidence type="ECO:0000256" key="1">
    <source>
        <dbReference type="ARBA" id="ARBA00023015"/>
    </source>
</evidence>
<organism evidence="5 6">
    <name type="scientific">Bacteroides stercorirosoris</name>
    <dbReference type="NCBI Taxonomy" id="871324"/>
    <lineage>
        <taxon>Bacteria</taxon>
        <taxon>Pseudomonadati</taxon>
        <taxon>Bacteroidota</taxon>
        <taxon>Bacteroidia</taxon>
        <taxon>Bacteroidales</taxon>
        <taxon>Bacteroidaceae</taxon>
        <taxon>Bacteroides</taxon>
    </lineage>
</organism>
<dbReference type="PANTHER" id="PTHR43280:SF2">
    <property type="entry name" value="HTH-TYPE TRANSCRIPTIONAL REGULATOR EXSA"/>
    <property type="match status" value="1"/>
</dbReference>
<dbReference type="Gene3D" id="1.10.10.60">
    <property type="entry name" value="Homeodomain-like"/>
    <property type="match status" value="1"/>
</dbReference>
<accession>A0A413H377</accession>
<reference evidence="5 6" key="1">
    <citation type="submission" date="2018-08" db="EMBL/GenBank/DDBJ databases">
        <title>A genome reference for cultivated species of the human gut microbiota.</title>
        <authorList>
            <person name="Zou Y."/>
            <person name="Xue W."/>
            <person name="Luo G."/>
        </authorList>
    </citation>
    <scope>NUCLEOTIDE SEQUENCE [LARGE SCALE GENOMIC DNA]</scope>
    <source>
        <strain evidence="5 6">OF03-9BH</strain>
    </source>
</reference>
<sequence length="64" mass="7487">MYSGLKRNITYLNEYRTEIACQLLKQKKMSVSEICYYAGFNNVPYFNRVFKSNKGVSPGEYSRS</sequence>
<dbReference type="SUPFAM" id="SSF46689">
    <property type="entry name" value="Homeodomain-like"/>
    <property type="match status" value="1"/>
</dbReference>
<dbReference type="PROSITE" id="PS01124">
    <property type="entry name" value="HTH_ARAC_FAMILY_2"/>
    <property type="match status" value="1"/>
</dbReference>
<gene>
    <name evidence="5" type="ORF">DXA68_13695</name>
</gene>
<dbReference type="EMBL" id="QSCF01000021">
    <property type="protein sequence ID" value="RGX77936.1"/>
    <property type="molecule type" value="Genomic_DNA"/>
</dbReference>
<feature type="domain" description="HTH araC/xylS-type" evidence="4">
    <location>
        <begin position="11"/>
        <end position="64"/>
    </location>
</feature>
<evidence type="ECO:0000256" key="3">
    <source>
        <dbReference type="ARBA" id="ARBA00023163"/>
    </source>
</evidence>
<dbReference type="InterPro" id="IPR009057">
    <property type="entry name" value="Homeodomain-like_sf"/>
</dbReference>
<dbReference type="Proteomes" id="UP000286075">
    <property type="component" value="Unassembled WGS sequence"/>
</dbReference>
<evidence type="ECO:0000313" key="6">
    <source>
        <dbReference type="Proteomes" id="UP000286075"/>
    </source>
</evidence>
<proteinExistence type="predicted"/>
<dbReference type="PRINTS" id="PR00032">
    <property type="entry name" value="HTHARAC"/>
</dbReference>
<dbReference type="GeneID" id="92715146"/>
<name>A0A413H377_9BACE</name>
<dbReference type="InterPro" id="IPR020449">
    <property type="entry name" value="Tscrpt_reg_AraC-type_HTH"/>
</dbReference>
<dbReference type="PANTHER" id="PTHR43280">
    <property type="entry name" value="ARAC-FAMILY TRANSCRIPTIONAL REGULATOR"/>
    <property type="match status" value="1"/>
</dbReference>
<dbReference type="AlphaFoldDB" id="A0A413H377"/>
<comment type="caution">
    <text evidence="5">The sequence shown here is derived from an EMBL/GenBank/DDBJ whole genome shotgun (WGS) entry which is preliminary data.</text>
</comment>
<protein>
    <submittedName>
        <fullName evidence="5">AraC family transcriptional regulator</fullName>
    </submittedName>
</protein>
<keyword evidence="3" id="KW-0804">Transcription</keyword>